<evidence type="ECO:0000313" key="2">
    <source>
        <dbReference type="Proteomes" id="UP001501556"/>
    </source>
</evidence>
<dbReference type="InterPro" id="IPR009057">
    <property type="entry name" value="Homeodomain-like_sf"/>
</dbReference>
<proteinExistence type="predicted"/>
<gene>
    <name evidence="1" type="ORF">GCM10022407_26500</name>
</gene>
<reference evidence="2" key="1">
    <citation type="journal article" date="2019" name="Int. J. Syst. Evol. Microbiol.">
        <title>The Global Catalogue of Microorganisms (GCM) 10K type strain sequencing project: providing services to taxonomists for standard genome sequencing and annotation.</title>
        <authorList>
            <consortium name="The Broad Institute Genomics Platform"/>
            <consortium name="The Broad Institute Genome Sequencing Center for Infectious Disease"/>
            <person name="Wu L."/>
            <person name="Ma J."/>
        </authorList>
    </citation>
    <scope>NUCLEOTIDE SEQUENCE [LARGE SCALE GENOMIC DNA]</scope>
    <source>
        <strain evidence="2">JCM 17217</strain>
    </source>
</reference>
<protein>
    <recommendedName>
        <fullName evidence="3">Transposase</fullName>
    </recommendedName>
</protein>
<accession>A0ABP7QBV7</accession>
<evidence type="ECO:0000313" key="1">
    <source>
        <dbReference type="EMBL" id="GAA3979973.1"/>
    </source>
</evidence>
<sequence>MQAYSQDLRERVAAACAEPGAKICQVAARFAVSLSFTDKLLRRQRTSGSVAELPRHPGPAPRLDAAGDALLRACLQAQPDATLAELGTALVAAGGPALQRTAVWQAVERLGWGRKKKARTPPNATPNAS</sequence>
<dbReference type="RefSeq" id="WP_345125140.1">
    <property type="nucleotide sequence ID" value="NZ_BAABDI010000018.1"/>
</dbReference>
<keyword evidence="2" id="KW-1185">Reference proteome</keyword>
<evidence type="ECO:0008006" key="3">
    <source>
        <dbReference type="Google" id="ProtNLM"/>
    </source>
</evidence>
<dbReference type="EMBL" id="BAABDI010000018">
    <property type="protein sequence ID" value="GAA3979973.1"/>
    <property type="molecule type" value="Genomic_DNA"/>
</dbReference>
<dbReference type="SUPFAM" id="SSF46689">
    <property type="entry name" value="Homeodomain-like"/>
    <property type="match status" value="1"/>
</dbReference>
<dbReference type="Proteomes" id="UP001501556">
    <property type="component" value="Unassembled WGS sequence"/>
</dbReference>
<organism evidence="1 2">
    <name type="scientific">Hymenobacter antarcticus</name>
    <dbReference type="NCBI Taxonomy" id="486270"/>
    <lineage>
        <taxon>Bacteria</taxon>
        <taxon>Pseudomonadati</taxon>
        <taxon>Bacteroidota</taxon>
        <taxon>Cytophagia</taxon>
        <taxon>Cytophagales</taxon>
        <taxon>Hymenobacteraceae</taxon>
        <taxon>Hymenobacter</taxon>
    </lineage>
</organism>
<name>A0ABP7QBV7_9BACT</name>
<comment type="caution">
    <text evidence="1">The sequence shown here is derived from an EMBL/GenBank/DDBJ whole genome shotgun (WGS) entry which is preliminary data.</text>
</comment>